<dbReference type="AlphaFoldDB" id="A0A0J7KLG1"/>
<feature type="region of interest" description="Disordered" evidence="1">
    <location>
        <begin position="1"/>
        <end position="20"/>
    </location>
</feature>
<evidence type="ECO:0000313" key="3">
    <source>
        <dbReference type="Proteomes" id="UP000036403"/>
    </source>
</evidence>
<evidence type="ECO:0000256" key="1">
    <source>
        <dbReference type="SAM" id="MobiDB-lite"/>
    </source>
</evidence>
<proteinExistence type="predicted"/>
<evidence type="ECO:0000313" key="2">
    <source>
        <dbReference type="EMBL" id="KMQ91112.1"/>
    </source>
</evidence>
<accession>A0A0J7KLG1</accession>
<feature type="compositionally biased region" description="Basic and acidic residues" evidence="1">
    <location>
        <begin position="148"/>
        <end position="159"/>
    </location>
</feature>
<feature type="compositionally biased region" description="Polar residues" evidence="1">
    <location>
        <begin position="108"/>
        <end position="117"/>
    </location>
</feature>
<reference evidence="2 3" key="1">
    <citation type="submission" date="2015-04" db="EMBL/GenBank/DDBJ databases">
        <title>Lasius niger genome sequencing.</title>
        <authorList>
            <person name="Konorov E.A."/>
            <person name="Nikitin M.A."/>
            <person name="Kirill M.V."/>
            <person name="Chang P."/>
        </authorList>
    </citation>
    <scope>NUCLEOTIDE SEQUENCE [LARGE SCALE GENOMIC DNA]</scope>
    <source>
        <tissue evidence="2">Whole</tissue>
    </source>
</reference>
<sequence length="159" mass="17463">MYKAEAKGDPSSLRAKNRELSTQVEKLRMADVMMKREMDDIGAIVDELKEIYELKIELTAAKENRTKARDSQRLALGRLRKLRDETRGKVAEVASVGVGDGDVKDYSPNVNSLSNLPGSLRADPSPAECPSLMSKESGLSSLVAPTSGKEKNEVKDINR</sequence>
<feature type="region of interest" description="Disordered" evidence="1">
    <location>
        <begin position="102"/>
        <end position="159"/>
    </location>
</feature>
<comment type="caution">
    <text evidence="2">The sequence shown here is derived from an EMBL/GenBank/DDBJ whole genome shotgun (WGS) entry which is preliminary data.</text>
</comment>
<gene>
    <name evidence="2" type="ORF">RF55_9061</name>
</gene>
<organism evidence="2 3">
    <name type="scientific">Lasius niger</name>
    <name type="common">Black garden ant</name>
    <dbReference type="NCBI Taxonomy" id="67767"/>
    <lineage>
        <taxon>Eukaryota</taxon>
        <taxon>Metazoa</taxon>
        <taxon>Ecdysozoa</taxon>
        <taxon>Arthropoda</taxon>
        <taxon>Hexapoda</taxon>
        <taxon>Insecta</taxon>
        <taxon>Pterygota</taxon>
        <taxon>Neoptera</taxon>
        <taxon>Endopterygota</taxon>
        <taxon>Hymenoptera</taxon>
        <taxon>Apocrita</taxon>
        <taxon>Aculeata</taxon>
        <taxon>Formicoidea</taxon>
        <taxon>Formicidae</taxon>
        <taxon>Formicinae</taxon>
        <taxon>Lasius</taxon>
        <taxon>Lasius</taxon>
    </lineage>
</organism>
<name>A0A0J7KLG1_LASNI</name>
<dbReference type="EMBL" id="LBMM01005898">
    <property type="protein sequence ID" value="KMQ91112.1"/>
    <property type="molecule type" value="Genomic_DNA"/>
</dbReference>
<keyword evidence="3" id="KW-1185">Reference proteome</keyword>
<dbReference type="PaxDb" id="67767-A0A0J7KLG1"/>
<protein>
    <submittedName>
        <fullName evidence="2">Coiled-coil domain-containing protein 18</fullName>
    </submittedName>
</protein>
<dbReference type="Proteomes" id="UP000036403">
    <property type="component" value="Unassembled WGS sequence"/>
</dbReference>